<name>A0A125BDA1_THIDE</name>
<reference evidence="1 2" key="1">
    <citation type="journal article" date="2015" name="Appl. Environ. Microbiol.">
        <title>Aerobic and Anaerobic Thiosulfate Oxidation by a Cold-Adapted, Subglacial Chemoautotroph.</title>
        <authorList>
            <person name="Harrold Z.R."/>
            <person name="Skidmore M.L."/>
            <person name="Hamilton T.L."/>
            <person name="Desch L."/>
            <person name="Amada K."/>
            <person name="van Gelder W."/>
            <person name="Glover K."/>
            <person name="Roden E.E."/>
            <person name="Boyd E.S."/>
        </authorList>
    </citation>
    <scope>NUCLEOTIDE SEQUENCE [LARGE SCALE GENOMIC DNA]</scope>
    <source>
        <strain evidence="1 2">RG</strain>
    </source>
</reference>
<dbReference type="GO" id="GO:0008967">
    <property type="term" value="F:phosphoglycolate phosphatase activity"/>
    <property type="evidence" value="ECO:0007669"/>
    <property type="project" value="TreeGrafter"/>
</dbReference>
<dbReference type="SFLD" id="SFLDS00003">
    <property type="entry name" value="Haloacid_Dehalogenase"/>
    <property type="match status" value="1"/>
</dbReference>
<dbReference type="Gene3D" id="1.10.150.240">
    <property type="entry name" value="Putative phosphatase, domain 2"/>
    <property type="match status" value="1"/>
</dbReference>
<dbReference type="InterPro" id="IPR041492">
    <property type="entry name" value="HAD_2"/>
</dbReference>
<dbReference type="InterPro" id="IPR036412">
    <property type="entry name" value="HAD-like_sf"/>
</dbReference>
<dbReference type="PATRIC" id="fig|36861.3.peg.46"/>
<dbReference type="SUPFAM" id="SSF56784">
    <property type="entry name" value="HAD-like"/>
    <property type="match status" value="1"/>
</dbReference>
<gene>
    <name evidence="1" type="ORF">ABW22_03025</name>
</gene>
<dbReference type="Proteomes" id="UP000064243">
    <property type="component" value="Unassembled WGS sequence"/>
</dbReference>
<dbReference type="NCBIfam" id="TIGR01549">
    <property type="entry name" value="HAD-SF-IA-v1"/>
    <property type="match status" value="1"/>
</dbReference>
<proteinExistence type="predicted"/>
<organism evidence="1 2">
    <name type="scientific">Thiobacillus denitrificans</name>
    <dbReference type="NCBI Taxonomy" id="36861"/>
    <lineage>
        <taxon>Bacteria</taxon>
        <taxon>Pseudomonadati</taxon>
        <taxon>Pseudomonadota</taxon>
        <taxon>Betaproteobacteria</taxon>
        <taxon>Nitrosomonadales</taxon>
        <taxon>Thiobacillaceae</taxon>
        <taxon>Thiobacillus</taxon>
    </lineage>
</organism>
<sequence>MIRTPRQFDLLIFDWDGTLIDSAGVIVDSIQRACEDIGLPAPGERASRQIIGLGLIQALQALLPDLPADDYPRLVERYRHHYFGRDAQIPLFDGVASGIGQLHASGFQLAVATGKSRAGLSRALETSGLGAWFAATRCADQTHSKPHPAMVLELIDELDADPARTLVIGDTSHDLLMASNAGVASLGVTYGAHEAGDLHPHAPLALMNSFAEVHAWLNANA</sequence>
<dbReference type="OrthoDB" id="9782449at2"/>
<dbReference type="SFLD" id="SFLDG01129">
    <property type="entry name" value="C1.5:_HAD__Beta-PGM__Phosphata"/>
    <property type="match status" value="1"/>
</dbReference>
<dbReference type="InterPro" id="IPR023214">
    <property type="entry name" value="HAD_sf"/>
</dbReference>
<dbReference type="InterPro" id="IPR050155">
    <property type="entry name" value="HAD-like_hydrolase_sf"/>
</dbReference>
<dbReference type="Pfam" id="PF13419">
    <property type="entry name" value="HAD_2"/>
    <property type="match status" value="1"/>
</dbReference>
<dbReference type="PANTHER" id="PTHR43434:SF24">
    <property type="entry name" value="HYDROLASE-RELATED"/>
    <property type="match status" value="1"/>
</dbReference>
<evidence type="ECO:0000313" key="2">
    <source>
        <dbReference type="Proteomes" id="UP000064243"/>
    </source>
</evidence>
<dbReference type="GO" id="GO:0006281">
    <property type="term" value="P:DNA repair"/>
    <property type="evidence" value="ECO:0007669"/>
    <property type="project" value="TreeGrafter"/>
</dbReference>
<keyword evidence="2" id="KW-1185">Reference proteome</keyword>
<dbReference type="STRING" id="1123392.GCA_000376425_02423"/>
<dbReference type="AlphaFoldDB" id="A0A125BDA1"/>
<dbReference type="Gene3D" id="3.40.50.1000">
    <property type="entry name" value="HAD superfamily/HAD-like"/>
    <property type="match status" value="1"/>
</dbReference>
<dbReference type="GO" id="GO:0005829">
    <property type="term" value="C:cytosol"/>
    <property type="evidence" value="ECO:0007669"/>
    <property type="project" value="TreeGrafter"/>
</dbReference>
<comment type="caution">
    <text evidence="1">The sequence shown here is derived from an EMBL/GenBank/DDBJ whole genome shotgun (WGS) entry which is preliminary data.</text>
</comment>
<accession>A0A125BDA1</accession>
<dbReference type="InterPro" id="IPR006439">
    <property type="entry name" value="HAD-SF_hydro_IA"/>
</dbReference>
<protein>
    <submittedName>
        <fullName evidence="1">HAD family hydrolase</fullName>
    </submittedName>
</protein>
<dbReference type="RefSeq" id="WP_059751847.1">
    <property type="nucleotide sequence ID" value="NZ_LDUG01000011.1"/>
</dbReference>
<dbReference type="InterPro" id="IPR023198">
    <property type="entry name" value="PGP-like_dom2"/>
</dbReference>
<dbReference type="PANTHER" id="PTHR43434">
    <property type="entry name" value="PHOSPHOGLYCOLATE PHOSPHATASE"/>
    <property type="match status" value="1"/>
</dbReference>
<keyword evidence="1" id="KW-0378">Hydrolase</keyword>
<dbReference type="EMBL" id="LDUG01000011">
    <property type="protein sequence ID" value="KVW98009.1"/>
    <property type="molecule type" value="Genomic_DNA"/>
</dbReference>
<evidence type="ECO:0000313" key="1">
    <source>
        <dbReference type="EMBL" id="KVW98009.1"/>
    </source>
</evidence>